<feature type="domain" description="GGDEF" evidence="4">
    <location>
        <begin position="316"/>
        <end position="448"/>
    </location>
</feature>
<keyword evidence="3" id="KW-0472">Membrane</keyword>
<dbReference type="InterPro" id="IPR007892">
    <property type="entry name" value="CHASE4"/>
</dbReference>
<evidence type="ECO:0000313" key="5">
    <source>
        <dbReference type="EMBL" id="WPC76250.1"/>
    </source>
</evidence>
<feature type="transmembrane region" description="Helical" evidence="3">
    <location>
        <begin position="12"/>
        <end position="35"/>
    </location>
</feature>
<keyword evidence="5" id="KW-0808">Transferase</keyword>
<comment type="catalytic activity">
    <reaction evidence="2">
        <text>2 GTP = 3',3'-c-di-GMP + 2 diphosphate</text>
        <dbReference type="Rhea" id="RHEA:24898"/>
        <dbReference type="ChEBI" id="CHEBI:33019"/>
        <dbReference type="ChEBI" id="CHEBI:37565"/>
        <dbReference type="ChEBI" id="CHEBI:58805"/>
        <dbReference type="EC" id="2.7.7.65"/>
    </reaction>
</comment>
<gene>
    <name evidence="5" type="ORF">R8Z52_17120</name>
</gene>
<dbReference type="SUPFAM" id="SSF55073">
    <property type="entry name" value="Nucleotide cyclase"/>
    <property type="match status" value="1"/>
</dbReference>
<dbReference type="Gene3D" id="3.30.70.270">
    <property type="match status" value="1"/>
</dbReference>
<dbReference type="NCBIfam" id="TIGR00254">
    <property type="entry name" value="GGDEF"/>
    <property type="match status" value="1"/>
</dbReference>
<dbReference type="InterPro" id="IPR029787">
    <property type="entry name" value="Nucleotide_cyclase"/>
</dbReference>
<evidence type="ECO:0000259" key="4">
    <source>
        <dbReference type="PROSITE" id="PS50887"/>
    </source>
</evidence>
<dbReference type="InterPro" id="IPR050469">
    <property type="entry name" value="Diguanylate_Cyclase"/>
</dbReference>
<dbReference type="Pfam" id="PF05228">
    <property type="entry name" value="CHASE4"/>
    <property type="match status" value="1"/>
</dbReference>
<reference evidence="5 6" key="1">
    <citation type="submission" date="2023-11" db="EMBL/GenBank/DDBJ databases">
        <title>Plant-associative lifestyle of Vibrio porteresiae and its evolutionary dynamics.</title>
        <authorList>
            <person name="Rameshkumar N."/>
            <person name="Kirti K."/>
        </authorList>
    </citation>
    <scope>NUCLEOTIDE SEQUENCE [LARGE SCALE GENOMIC DNA]</scope>
    <source>
        <strain evidence="5 6">MSSRF30</strain>
    </source>
</reference>
<feature type="transmembrane region" description="Helical" evidence="3">
    <location>
        <begin position="245"/>
        <end position="268"/>
    </location>
</feature>
<proteinExistence type="predicted"/>
<organism evidence="5 6">
    <name type="scientific">Vibrio porteresiae DSM 19223</name>
    <dbReference type="NCBI Taxonomy" id="1123496"/>
    <lineage>
        <taxon>Bacteria</taxon>
        <taxon>Pseudomonadati</taxon>
        <taxon>Pseudomonadota</taxon>
        <taxon>Gammaproteobacteria</taxon>
        <taxon>Vibrionales</taxon>
        <taxon>Vibrionaceae</taxon>
        <taxon>Vibrio</taxon>
    </lineage>
</organism>
<dbReference type="EC" id="2.7.7.65" evidence="1"/>
<evidence type="ECO:0000256" key="3">
    <source>
        <dbReference type="SAM" id="Phobius"/>
    </source>
</evidence>
<keyword evidence="5" id="KW-0548">Nucleotidyltransferase</keyword>
<dbReference type="CDD" id="cd01949">
    <property type="entry name" value="GGDEF"/>
    <property type="match status" value="1"/>
</dbReference>
<evidence type="ECO:0000256" key="1">
    <source>
        <dbReference type="ARBA" id="ARBA00012528"/>
    </source>
</evidence>
<keyword evidence="3" id="KW-0812">Transmembrane</keyword>
<dbReference type="InterPro" id="IPR043128">
    <property type="entry name" value="Rev_trsase/Diguanyl_cyclase"/>
</dbReference>
<evidence type="ECO:0000256" key="2">
    <source>
        <dbReference type="ARBA" id="ARBA00034247"/>
    </source>
</evidence>
<keyword evidence="3" id="KW-1133">Transmembrane helix</keyword>
<dbReference type="GO" id="GO:0052621">
    <property type="term" value="F:diguanylate cyclase activity"/>
    <property type="evidence" value="ECO:0007669"/>
    <property type="project" value="UniProtKB-EC"/>
</dbReference>
<dbReference type="RefSeq" id="WP_261896670.1">
    <property type="nucleotide sequence ID" value="NZ_AP024896.1"/>
</dbReference>
<dbReference type="PROSITE" id="PS50887">
    <property type="entry name" value="GGDEF"/>
    <property type="match status" value="1"/>
</dbReference>
<dbReference type="PANTHER" id="PTHR45138">
    <property type="entry name" value="REGULATORY COMPONENTS OF SENSORY TRANSDUCTION SYSTEM"/>
    <property type="match status" value="1"/>
</dbReference>
<dbReference type="EMBL" id="CP138204">
    <property type="protein sequence ID" value="WPC76250.1"/>
    <property type="molecule type" value="Genomic_DNA"/>
</dbReference>
<dbReference type="Proteomes" id="UP001304071">
    <property type="component" value="Chromosome 2"/>
</dbReference>
<evidence type="ECO:0000313" key="6">
    <source>
        <dbReference type="Proteomes" id="UP001304071"/>
    </source>
</evidence>
<dbReference type="Pfam" id="PF00990">
    <property type="entry name" value="GGDEF"/>
    <property type="match status" value="1"/>
</dbReference>
<accession>A0ABZ0QLA8</accession>
<dbReference type="InterPro" id="IPR000160">
    <property type="entry name" value="GGDEF_dom"/>
</dbReference>
<keyword evidence="6" id="KW-1185">Reference proteome</keyword>
<name>A0ABZ0QLA8_9VIBR</name>
<sequence>MHKQKYFSATSAISTVTWLIVAMMVASICLITFFLHVIDNQNKAAMIGRFEAATKHEMQRMMDVSFEYTNWDLGYQKTVIEKDKTWQQQNYNDYLIPRYKLSIVALVKTEHHIDILGLEAGESVGNAMSLLNSPSIKLKLGAARQNKSDYSGIGFITLLRGFPYVVVAEPFTDEKTWKVQNPALLVMARRLDTDTLAQFSKDYDLPAVWLKQNETKSDGVWPMHELNGMTVAYLTWKIDKVTTAYVPYLALFLILLLSISLLIVRNVLKRGERSRSEYEEELYIAATTDPLTGVYNRRYFTGYTKHQIKLYSKLNRPLSLLALDLDHFKNVNDTYGHHVGDLALVHFCKICQEVLREIDVLGRIGGEEFAILLPGLDLTEATKMAQKIRHSLYEQPLHHNKMFLMLTVSIGVAELKSETNFEKLLLQADQAMYKAKDNGRNQVCAFEHSPVEEEQ</sequence>
<dbReference type="SMART" id="SM00267">
    <property type="entry name" value="GGDEF"/>
    <property type="match status" value="1"/>
</dbReference>
<protein>
    <recommendedName>
        <fullName evidence="1">diguanylate cyclase</fullName>
        <ecNumber evidence="1">2.7.7.65</ecNumber>
    </recommendedName>
</protein>
<dbReference type="PANTHER" id="PTHR45138:SF9">
    <property type="entry name" value="DIGUANYLATE CYCLASE DGCM-RELATED"/>
    <property type="match status" value="1"/>
</dbReference>